<reference evidence="3" key="1">
    <citation type="submission" date="2014-09" db="EMBL/GenBank/DDBJ databases">
        <authorList>
            <person name="Magalhaes I.L.F."/>
            <person name="Oliveira U."/>
            <person name="Santos F.R."/>
            <person name="Vidigal T.H.D.A."/>
            <person name="Brescovit A.D."/>
            <person name="Santos A.J."/>
        </authorList>
    </citation>
    <scope>NUCLEOTIDE SEQUENCE</scope>
    <source>
        <tissue evidence="3">Shoot tissue taken approximately 20 cm above the soil surface</tissue>
    </source>
</reference>
<dbReference type="AlphaFoldDB" id="A0A0A8YLD3"/>
<evidence type="ECO:0000259" key="2">
    <source>
        <dbReference type="Pfam" id="PF23598"/>
    </source>
</evidence>
<accession>A0A0A8YLD3</accession>
<dbReference type="InterPro" id="IPR055414">
    <property type="entry name" value="LRR_R13L4/SHOC2-like"/>
</dbReference>
<proteinExistence type="predicted"/>
<feature type="domain" description="Disease resistance R13L4/SHOC-2-like LRR" evidence="2">
    <location>
        <begin position="2"/>
        <end position="154"/>
    </location>
</feature>
<dbReference type="Pfam" id="PF23598">
    <property type="entry name" value="LRR_14"/>
    <property type="match status" value="1"/>
</dbReference>
<protein>
    <recommendedName>
        <fullName evidence="2">Disease resistance R13L4/SHOC-2-like LRR domain-containing protein</fullName>
    </recommendedName>
</protein>
<keyword evidence="1" id="KW-0677">Repeat</keyword>
<organism evidence="3">
    <name type="scientific">Arundo donax</name>
    <name type="common">Giant reed</name>
    <name type="synonym">Donax arundinaceus</name>
    <dbReference type="NCBI Taxonomy" id="35708"/>
    <lineage>
        <taxon>Eukaryota</taxon>
        <taxon>Viridiplantae</taxon>
        <taxon>Streptophyta</taxon>
        <taxon>Embryophyta</taxon>
        <taxon>Tracheophyta</taxon>
        <taxon>Spermatophyta</taxon>
        <taxon>Magnoliopsida</taxon>
        <taxon>Liliopsida</taxon>
        <taxon>Poales</taxon>
        <taxon>Poaceae</taxon>
        <taxon>PACMAD clade</taxon>
        <taxon>Arundinoideae</taxon>
        <taxon>Arundineae</taxon>
        <taxon>Arundo</taxon>
    </lineage>
</organism>
<evidence type="ECO:0000256" key="1">
    <source>
        <dbReference type="ARBA" id="ARBA00022737"/>
    </source>
</evidence>
<name>A0A0A8YLD3_ARUDO</name>
<sequence>MNVPSWVGLLVNLQKLEINVGEVGQDDIRILGGLPALHYLSVCLGLTGRVHAEISSTSGFTCLRHFHIGGNQCGLGLMFEPGSMPKLEELVLEFDAFETGHLCNLDFAFGVEHLLSLTNIRCDISSLGEIMPPSKAVMVAMERVVSVHPNHPKLTINILG</sequence>
<evidence type="ECO:0000313" key="3">
    <source>
        <dbReference type="EMBL" id="JAD27361.1"/>
    </source>
</evidence>
<dbReference type="SUPFAM" id="SSF52047">
    <property type="entry name" value="RNI-like"/>
    <property type="match status" value="1"/>
</dbReference>
<dbReference type="EMBL" id="GBRH01270534">
    <property type="protein sequence ID" value="JAD27361.1"/>
    <property type="molecule type" value="Transcribed_RNA"/>
</dbReference>
<reference evidence="3" key="2">
    <citation type="journal article" date="2015" name="Data Brief">
        <title>Shoot transcriptome of the giant reed, Arundo donax.</title>
        <authorList>
            <person name="Barrero R.A."/>
            <person name="Guerrero F.D."/>
            <person name="Moolhuijzen P."/>
            <person name="Goolsby J.A."/>
            <person name="Tidwell J."/>
            <person name="Bellgard S.E."/>
            <person name="Bellgard M.I."/>
        </authorList>
    </citation>
    <scope>NUCLEOTIDE SEQUENCE</scope>
    <source>
        <tissue evidence="3">Shoot tissue taken approximately 20 cm above the soil surface</tissue>
    </source>
</reference>
<dbReference type="Gene3D" id="3.80.10.10">
    <property type="entry name" value="Ribonuclease Inhibitor"/>
    <property type="match status" value="1"/>
</dbReference>
<dbReference type="InterPro" id="IPR032675">
    <property type="entry name" value="LRR_dom_sf"/>
</dbReference>